<dbReference type="InterPro" id="IPR007627">
    <property type="entry name" value="RNA_pol_sigma70_r2"/>
</dbReference>
<dbReference type="PANTHER" id="PTHR43133:SF46">
    <property type="entry name" value="RNA POLYMERASE SIGMA-70 FACTOR ECF SUBFAMILY"/>
    <property type="match status" value="1"/>
</dbReference>
<name>A0A521ACH4_SACCC</name>
<dbReference type="RefSeq" id="WP_142531458.1">
    <property type="nucleotide sequence ID" value="NZ_FXTB01000001.1"/>
</dbReference>
<dbReference type="InterPro" id="IPR039425">
    <property type="entry name" value="RNA_pol_sigma-70-like"/>
</dbReference>
<dbReference type="OrthoDB" id="9782991at2"/>
<evidence type="ECO:0000313" key="7">
    <source>
        <dbReference type="EMBL" id="SMO32509.1"/>
    </source>
</evidence>
<dbReference type="InterPro" id="IPR014327">
    <property type="entry name" value="RNA_pol_sigma70_bacteroid"/>
</dbReference>
<feature type="domain" description="RNA polymerase sigma-70 region 2" evidence="5">
    <location>
        <begin position="20"/>
        <end position="82"/>
    </location>
</feature>
<keyword evidence="8" id="KW-1185">Reference proteome</keyword>
<evidence type="ECO:0000256" key="1">
    <source>
        <dbReference type="ARBA" id="ARBA00010641"/>
    </source>
</evidence>
<dbReference type="CDD" id="cd06171">
    <property type="entry name" value="Sigma70_r4"/>
    <property type="match status" value="1"/>
</dbReference>
<dbReference type="GO" id="GO:0006352">
    <property type="term" value="P:DNA-templated transcription initiation"/>
    <property type="evidence" value="ECO:0007669"/>
    <property type="project" value="InterPro"/>
</dbReference>
<gene>
    <name evidence="7" type="ORF">SAMN06265379_10132</name>
</gene>
<comment type="similarity">
    <text evidence="1">Belongs to the sigma-70 factor family. ECF subfamily.</text>
</comment>
<dbReference type="Gene3D" id="1.10.10.10">
    <property type="entry name" value="Winged helix-like DNA-binding domain superfamily/Winged helix DNA-binding domain"/>
    <property type="match status" value="1"/>
</dbReference>
<proteinExistence type="inferred from homology"/>
<organism evidence="7 8">
    <name type="scientific">Saccharicrinis carchari</name>
    <dbReference type="NCBI Taxonomy" id="1168039"/>
    <lineage>
        <taxon>Bacteria</taxon>
        <taxon>Pseudomonadati</taxon>
        <taxon>Bacteroidota</taxon>
        <taxon>Bacteroidia</taxon>
        <taxon>Marinilabiliales</taxon>
        <taxon>Marinilabiliaceae</taxon>
        <taxon>Saccharicrinis</taxon>
    </lineage>
</organism>
<dbReference type="NCBIfam" id="TIGR02937">
    <property type="entry name" value="sigma70-ECF"/>
    <property type="match status" value="1"/>
</dbReference>
<dbReference type="SUPFAM" id="SSF88946">
    <property type="entry name" value="Sigma2 domain of RNA polymerase sigma factors"/>
    <property type="match status" value="1"/>
</dbReference>
<dbReference type="Proteomes" id="UP000319040">
    <property type="component" value="Unassembled WGS sequence"/>
</dbReference>
<dbReference type="AlphaFoldDB" id="A0A521ACH4"/>
<protein>
    <submittedName>
        <fullName evidence="7">RNA polymerase sigma-70 factor, ECF subfamily</fullName>
    </submittedName>
</protein>
<evidence type="ECO:0000259" key="6">
    <source>
        <dbReference type="Pfam" id="PF08281"/>
    </source>
</evidence>
<dbReference type="NCBIfam" id="TIGR02985">
    <property type="entry name" value="Sig70_bacteroi1"/>
    <property type="match status" value="1"/>
</dbReference>
<keyword evidence="2" id="KW-0805">Transcription regulation</keyword>
<feature type="domain" description="RNA polymerase sigma factor 70 region 4 type 2" evidence="6">
    <location>
        <begin position="119"/>
        <end position="170"/>
    </location>
</feature>
<dbReference type="InterPro" id="IPR013325">
    <property type="entry name" value="RNA_pol_sigma_r2"/>
</dbReference>
<dbReference type="InterPro" id="IPR013324">
    <property type="entry name" value="RNA_pol_sigma_r3/r4-like"/>
</dbReference>
<dbReference type="Pfam" id="PF08281">
    <property type="entry name" value="Sigma70_r4_2"/>
    <property type="match status" value="1"/>
</dbReference>
<evidence type="ECO:0000313" key="8">
    <source>
        <dbReference type="Proteomes" id="UP000319040"/>
    </source>
</evidence>
<evidence type="ECO:0000256" key="4">
    <source>
        <dbReference type="ARBA" id="ARBA00023163"/>
    </source>
</evidence>
<evidence type="ECO:0000256" key="3">
    <source>
        <dbReference type="ARBA" id="ARBA00023082"/>
    </source>
</evidence>
<dbReference type="Gene3D" id="1.10.1740.10">
    <property type="match status" value="1"/>
</dbReference>
<dbReference type="InterPro" id="IPR036388">
    <property type="entry name" value="WH-like_DNA-bd_sf"/>
</dbReference>
<evidence type="ECO:0000256" key="2">
    <source>
        <dbReference type="ARBA" id="ARBA00023015"/>
    </source>
</evidence>
<dbReference type="Pfam" id="PF04542">
    <property type="entry name" value="Sigma70_r2"/>
    <property type="match status" value="1"/>
</dbReference>
<keyword evidence="3" id="KW-0731">Sigma factor</keyword>
<evidence type="ECO:0000259" key="5">
    <source>
        <dbReference type="Pfam" id="PF04542"/>
    </source>
</evidence>
<dbReference type="SUPFAM" id="SSF88659">
    <property type="entry name" value="Sigma3 and sigma4 domains of RNA polymerase sigma factors"/>
    <property type="match status" value="1"/>
</dbReference>
<dbReference type="GO" id="GO:0016987">
    <property type="term" value="F:sigma factor activity"/>
    <property type="evidence" value="ECO:0007669"/>
    <property type="project" value="UniProtKB-KW"/>
</dbReference>
<dbReference type="PANTHER" id="PTHR43133">
    <property type="entry name" value="RNA POLYMERASE ECF-TYPE SIGMA FACTO"/>
    <property type="match status" value="1"/>
</dbReference>
<dbReference type="EMBL" id="FXTB01000001">
    <property type="protein sequence ID" value="SMO32509.1"/>
    <property type="molecule type" value="Genomic_DNA"/>
</dbReference>
<dbReference type="GO" id="GO:0003677">
    <property type="term" value="F:DNA binding"/>
    <property type="evidence" value="ECO:0007669"/>
    <property type="project" value="InterPro"/>
</dbReference>
<dbReference type="InterPro" id="IPR013249">
    <property type="entry name" value="RNA_pol_sigma70_r4_t2"/>
</dbReference>
<dbReference type="InterPro" id="IPR014284">
    <property type="entry name" value="RNA_pol_sigma-70_dom"/>
</dbReference>
<keyword evidence="4" id="KW-0804">Transcription</keyword>
<reference evidence="7 8" key="1">
    <citation type="submission" date="2017-05" db="EMBL/GenBank/DDBJ databases">
        <authorList>
            <person name="Varghese N."/>
            <person name="Submissions S."/>
        </authorList>
    </citation>
    <scope>NUCLEOTIDE SEQUENCE [LARGE SCALE GENOMIC DNA]</scope>
    <source>
        <strain evidence="7 8">DSM 27040</strain>
    </source>
</reference>
<sequence length="191" mass="22328">MLVHALIKGNKKAFETVYIDYFDMLFHLALGFIGEHETAHGLVQDTFAKLWECRKELHIKTNLRNYLYTITKNACLNHLRQQEIILRNNRDYLIPEVRYRQEALQSFGDPYSELESLIEKVDEAIDRLPENVRTTFKLNRFESLSYQQIADKLELSPKTVEARISKALKILRKDLKDYLPAVQAVLGFLGL</sequence>
<accession>A0A521ACH4</accession>